<evidence type="ECO:0000313" key="3">
    <source>
        <dbReference type="EMBL" id="MBB4943339.1"/>
    </source>
</evidence>
<dbReference type="CDD" id="cd07814">
    <property type="entry name" value="SRPBCC_CalC_Aha1-like"/>
    <property type="match status" value="1"/>
</dbReference>
<dbReference type="Proteomes" id="UP000534286">
    <property type="component" value="Unassembled WGS sequence"/>
</dbReference>
<keyword evidence="4" id="KW-1185">Reference proteome</keyword>
<gene>
    <name evidence="3" type="ORF">FHR32_007739</name>
</gene>
<feature type="domain" description="Activator of Hsp90 ATPase homologue 1/2-like C-terminal" evidence="2">
    <location>
        <begin position="15"/>
        <end position="134"/>
    </location>
</feature>
<evidence type="ECO:0000256" key="1">
    <source>
        <dbReference type="ARBA" id="ARBA00006817"/>
    </source>
</evidence>
<protein>
    <submittedName>
        <fullName evidence="3">Uncharacterized protein YndB with AHSA1/START domain</fullName>
    </submittedName>
</protein>
<name>A0A7W7S3N6_9ACTN</name>
<dbReference type="Gene3D" id="3.30.530.20">
    <property type="match status" value="1"/>
</dbReference>
<accession>A0A7W7S3N6</accession>
<comment type="similarity">
    <text evidence="1">Belongs to the AHA1 family.</text>
</comment>
<dbReference type="Pfam" id="PF08327">
    <property type="entry name" value="AHSA1"/>
    <property type="match status" value="1"/>
</dbReference>
<dbReference type="EMBL" id="JACHJU010000005">
    <property type="protein sequence ID" value="MBB4943339.1"/>
    <property type="molecule type" value="Genomic_DNA"/>
</dbReference>
<sequence length="248" mass="26995">MGHHWEQRDEATVEASVEEVWEAIATGPGIDSWFMGRNEVDPGPDGAVRTSTGSFTMDSAITGWEPLHRFAHRGTDGPDGRFIAYEYLIEGRDQGSTVLRMVANGFLPGDDWETEFEAMSLGGAMYFATLVAYLNHFAGRTGQPINVSGPPVTDWPTAWAELHQALGLSASPRVGDPARATVPGLPAVEGVVDFVNPHAIGIRTPDALYRFIRGYFGSIVLGHHIFKQDDTGTDTAQAWRTWLNGLPA</sequence>
<dbReference type="InterPro" id="IPR023393">
    <property type="entry name" value="START-like_dom_sf"/>
</dbReference>
<dbReference type="SUPFAM" id="SSF55961">
    <property type="entry name" value="Bet v1-like"/>
    <property type="match status" value="1"/>
</dbReference>
<comment type="caution">
    <text evidence="3">The sequence shown here is derived from an EMBL/GenBank/DDBJ whole genome shotgun (WGS) entry which is preliminary data.</text>
</comment>
<evidence type="ECO:0000313" key="4">
    <source>
        <dbReference type="Proteomes" id="UP000534286"/>
    </source>
</evidence>
<dbReference type="AlphaFoldDB" id="A0A7W7S3N6"/>
<dbReference type="RefSeq" id="WP_184759190.1">
    <property type="nucleotide sequence ID" value="NZ_BAABEK010000098.1"/>
</dbReference>
<evidence type="ECO:0000259" key="2">
    <source>
        <dbReference type="Pfam" id="PF08327"/>
    </source>
</evidence>
<organism evidence="3 4">
    <name type="scientific">Streptosporangium album</name>
    <dbReference type="NCBI Taxonomy" id="47479"/>
    <lineage>
        <taxon>Bacteria</taxon>
        <taxon>Bacillati</taxon>
        <taxon>Actinomycetota</taxon>
        <taxon>Actinomycetes</taxon>
        <taxon>Streptosporangiales</taxon>
        <taxon>Streptosporangiaceae</taxon>
        <taxon>Streptosporangium</taxon>
    </lineage>
</organism>
<proteinExistence type="inferred from homology"/>
<reference evidence="3 4" key="1">
    <citation type="submission" date="2020-08" db="EMBL/GenBank/DDBJ databases">
        <title>Sequencing the genomes of 1000 actinobacteria strains.</title>
        <authorList>
            <person name="Klenk H.-P."/>
        </authorList>
    </citation>
    <scope>NUCLEOTIDE SEQUENCE [LARGE SCALE GENOMIC DNA]</scope>
    <source>
        <strain evidence="3 4">DSM 43023</strain>
    </source>
</reference>
<dbReference type="InterPro" id="IPR013538">
    <property type="entry name" value="ASHA1/2-like_C"/>
</dbReference>